<dbReference type="PANTHER" id="PTHR31920">
    <property type="entry name" value="B3 DOMAIN-CONTAINING"/>
    <property type="match status" value="1"/>
</dbReference>
<dbReference type="InterPro" id="IPR003340">
    <property type="entry name" value="B3_DNA-bd"/>
</dbReference>
<dbReference type="SMART" id="SM01019">
    <property type="entry name" value="B3"/>
    <property type="match status" value="1"/>
</dbReference>
<dbReference type="PANTHER" id="PTHR31920:SF128">
    <property type="entry name" value="B3 DOMAIN TRANSCRIPTION FACTOR VRN1-LIKE PROTEIN"/>
    <property type="match status" value="1"/>
</dbReference>
<protein>
    <submittedName>
        <fullName evidence="8">Putative transcription factor B3-Domain family</fullName>
    </submittedName>
</protein>
<accession>A0A396JPM6</accession>
<gene>
    <name evidence="8" type="ORF">MtrunA17_Chr1g0162411</name>
</gene>
<evidence type="ECO:0000313" key="9">
    <source>
        <dbReference type="Proteomes" id="UP000265566"/>
    </source>
</evidence>
<dbReference type="GO" id="GO:0005634">
    <property type="term" value="C:nucleus"/>
    <property type="evidence" value="ECO:0007669"/>
    <property type="project" value="UniProtKB-SubCell"/>
</dbReference>
<feature type="region of interest" description="Disordered" evidence="6">
    <location>
        <begin position="140"/>
        <end position="311"/>
    </location>
</feature>
<evidence type="ECO:0000256" key="2">
    <source>
        <dbReference type="ARBA" id="ARBA00023015"/>
    </source>
</evidence>
<dbReference type="Gramene" id="rna1679">
    <property type="protein sequence ID" value="RHN78155.1"/>
    <property type="gene ID" value="gene1679"/>
</dbReference>
<evidence type="ECO:0000256" key="4">
    <source>
        <dbReference type="ARBA" id="ARBA00023163"/>
    </source>
</evidence>
<evidence type="ECO:0000313" key="8">
    <source>
        <dbReference type="EMBL" id="RHN78155.1"/>
    </source>
</evidence>
<dbReference type="AlphaFoldDB" id="A0A396JPM6"/>
<dbReference type="Pfam" id="PF02362">
    <property type="entry name" value="B3"/>
    <property type="match status" value="1"/>
</dbReference>
<reference evidence="9" key="1">
    <citation type="journal article" date="2018" name="Nat. Plants">
        <title>Whole-genome landscape of Medicago truncatula symbiotic genes.</title>
        <authorList>
            <person name="Pecrix Y."/>
            <person name="Staton S.E."/>
            <person name="Sallet E."/>
            <person name="Lelandais-Briere C."/>
            <person name="Moreau S."/>
            <person name="Carrere S."/>
            <person name="Blein T."/>
            <person name="Jardinaud M.F."/>
            <person name="Latrasse D."/>
            <person name="Zouine M."/>
            <person name="Zahm M."/>
            <person name="Kreplak J."/>
            <person name="Mayjonade B."/>
            <person name="Satge C."/>
            <person name="Perez M."/>
            <person name="Cauet S."/>
            <person name="Marande W."/>
            <person name="Chantry-Darmon C."/>
            <person name="Lopez-Roques C."/>
            <person name="Bouchez O."/>
            <person name="Berard A."/>
            <person name="Debelle F."/>
            <person name="Munos S."/>
            <person name="Bendahmane A."/>
            <person name="Berges H."/>
            <person name="Niebel A."/>
            <person name="Buitink J."/>
            <person name="Frugier F."/>
            <person name="Benhamed M."/>
            <person name="Crespi M."/>
            <person name="Gouzy J."/>
            <person name="Gamas P."/>
        </authorList>
    </citation>
    <scope>NUCLEOTIDE SEQUENCE [LARGE SCALE GENOMIC DNA]</scope>
    <source>
        <strain evidence="9">cv. Jemalong A17</strain>
    </source>
</reference>
<dbReference type="Proteomes" id="UP000265566">
    <property type="component" value="Chromosome 1"/>
</dbReference>
<evidence type="ECO:0000256" key="5">
    <source>
        <dbReference type="ARBA" id="ARBA00023242"/>
    </source>
</evidence>
<dbReference type="SUPFAM" id="SSF101936">
    <property type="entry name" value="DNA-binding pseudobarrel domain"/>
    <property type="match status" value="2"/>
</dbReference>
<organism evidence="8 9">
    <name type="scientific">Medicago truncatula</name>
    <name type="common">Barrel medic</name>
    <name type="synonym">Medicago tribuloides</name>
    <dbReference type="NCBI Taxonomy" id="3880"/>
    <lineage>
        <taxon>Eukaryota</taxon>
        <taxon>Viridiplantae</taxon>
        <taxon>Streptophyta</taxon>
        <taxon>Embryophyta</taxon>
        <taxon>Tracheophyta</taxon>
        <taxon>Spermatophyta</taxon>
        <taxon>Magnoliopsida</taxon>
        <taxon>eudicotyledons</taxon>
        <taxon>Gunneridae</taxon>
        <taxon>Pentapetalae</taxon>
        <taxon>rosids</taxon>
        <taxon>fabids</taxon>
        <taxon>Fabales</taxon>
        <taxon>Fabaceae</taxon>
        <taxon>Papilionoideae</taxon>
        <taxon>50 kb inversion clade</taxon>
        <taxon>NPAAA clade</taxon>
        <taxon>Hologalegina</taxon>
        <taxon>IRL clade</taxon>
        <taxon>Trifolieae</taxon>
        <taxon>Medicago</taxon>
    </lineage>
</organism>
<sequence length="452" mass="51387">MPLLPSFHKLIFPTTLQSKQLRIPDNFLRKHGDQLSTVATLTIPGGSVWRLGLKKVDNSICFVDGWQDFVQRYSIGIGYLLVFIYEGRSNFIIHIFRTAELNYDSTMKSRTEGPFYEAYNYVFEGIEDIDSFDFLDSAPSNPTGALQGKDSTGCMDQLIPADNHIQKRQENKDTKKTSRKKRGSRKSDPSAQEASTENDEEAERKRDTKKTSRKKWKSRKSDLSAQEASTENDEEAERKRDTKKTSRKKRKSDLSAQEASTENDEEAERKRDTKKTSRKKRKSDLSAQEASTENVAYESASARVRHNVSDEERERAMNEANAFEPTNPYCRVSLRPSYLYRGCIMYLPTKFRANLKGVSGFIPLQTSDGEKQWRVRCLDNEGRIKLSQGCYCILWVGGTLRVRTPRVFIGGSVIDHKPLRVQTPRVFIGGGVIDHKPLQTIGESDGTASNHN</sequence>
<keyword evidence="2" id="KW-0805">Transcription regulation</keyword>
<feature type="domain" description="TF-B3" evidence="7">
    <location>
        <begin position="6"/>
        <end position="99"/>
    </location>
</feature>
<dbReference type="PROSITE" id="PS50863">
    <property type="entry name" value="B3"/>
    <property type="match status" value="1"/>
</dbReference>
<name>A0A396JPM6_MEDTR</name>
<comment type="subcellular location">
    <subcellularLocation>
        <location evidence="1">Nucleus</location>
    </subcellularLocation>
</comment>
<evidence type="ECO:0000256" key="6">
    <source>
        <dbReference type="SAM" id="MobiDB-lite"/>
    </source>
</evidence>
<proteinExistence type="predicted"/>
<dbReference type="Gene3D" id="2.40.330.10">
    <property type="entry name" value="DNA-binding pseudobarrel domain"/>
    <property type="match status" value="2"/>
</dbReference>
<dbReference type="EMBL" id="PSQE01000001">
    <property type="protein sequence ID" value="RHN78155.1"/>
    <property type="molecule type" value="Genomic_DNA"/>
</dbReference>
<feature type="compositionally biased region" description="Basic and acidic residues" evidence="6">
    <location>
        <begin position="164"/>
        <end position="176"/>
    </location>
</feature>
<dbReference type="InterPro" id="IPR015300">
    <property type="entry name" value="DNA-bd_pseudobarrel_sf"/>
</dbReference>
<dbReference type="InterPro" id="IPR050655">
    <property type="entry name" value="Plant_B3_domain"/>
</dbReference>
<keyword evidence="3" id="KW-0238">DNA-binding</keyword>
<keyword evidence="5" id="KW-0539">Nucleus</keyword>
<evidence type="ECO:0000256" key="3">
    <source>
        <dbReference type="ARBA" id="ARBA00023125"/>
    </source>
</evidence>
<evidence type="ECO:0000256" key="1">
    <source>
        <dbReference type="ARBA" id="ARBA00004123"/>
    </source>
</evidence>
<feature type="compositionally biased region" description="Polar residues" evidence="6">
    <location>
        <begin position="285"/>
        <end position="294"/>
    </location>
</feature>
<dbReference type="CDD" id="cd10017">
    <property type="entry name" value="B3_DNA"/>
    <property type="match status" value="1"/>
</dbReference>
<keyword evidence="4" id="KW-0804">Transcription</keyword>
<comment type="caution">
    <text evidence="8">The sequence shown here is derived from an EMBL/GenBank/DDBJ whole genome shotgun (WGS) entry which is preliminary data.</text>
</comment>
<dbReference type="GO" id="GO:0003677">
    <property type="term" value="F:DNA binding"/>
    <property type="evidence" value="ECO:0007669"/>
    <property type="project" value="UniProtKB-KW"/>
</dbReference>
<evidence type="ECO:0000259" key="7">
    <source>
        <dbReference type="PROSITE" id="PS50863"/>
    </source>
</evidence>